<keyword evidence="2" id="KW-1133">Transmembrane helix</keyword>
<reference evidence="3" key="2">
    <citation type="submission" date="2023-06" db="EMBL/GenBank/DDBJ databases">
        <authorList>
            <consortium name="Lawrence Berkeley National Laboratory"/>
            <person name="Haridas S."/>
            <person name="Hensen N."/>
            <person name="Bonometti L."/>
            <person name="Westerberg I."/>
            <person name="Brannstrom I.O."/>
            <person name="Guillou S."/>
            <person name="Cros-Aarteil S."/>
            <person name="Calhoun S."/>
            <person name="Kuo A."/>
            <person name="Mondo S."/>
            <person name="Pangilinan J."/>
            <person name="Riley R."/>
            <person name="LaButti K."/>
            <person name="Andreopoulos B."/>
            <person name="Lipzen A."/>
            <person name="Chen C."/>
            <person name="Yanf M."/>
            <person name="Daum C."/>
            <person name="Ng V."/>
            <person name="Clum A."/>
            <person name="Steindorff A."/>
            <person name="Ohm R."/>
            <person name="Martin F."/>
            <person name="Silar P."/>
            <person name="Natvig D."/>
            <person name="Lalanne C."/>
            <person name="Gautier V."/>
            <person name="Ament-velasquez S.L."/>
            <person name="Kruys A."/>
            <person name="Hutchinson M.I."/>
            <person name="Powell A.J."/>
            <person name="Barry K."/>
            <person name="Miller A.N."/>
            <person name="Grigoriev I.V."/>
            <person name="Debuchy R."/>
            <person name="Gladieux P."/>
            <person name="Thoren M.H."/>
            <person name="Johannesson H."/>
        </authorList>
    </citation>
    <scope>NUCLEOTIDE SEQUENCE</scope>
    <source>
        <strain evidence="3">CBS 232.78</strain>
    </source>
</reference>
<dbReference type="AlphaFoldDB" id="A0AAE0KEK5"/>
<evidence type="ECO:0000313" key="4">
    <source>
        <dbReference type="Proteomes" id="UP001285441"/>
    </source>
</evidence>
<feature type="region of interest" description="Disordered" evidence="1">
    <location>
        <begin position="248"/>
        <end position="271"/>
    </location>
</feature>
<evidence type="ECO:0000256" key="1">
    <source>
        <dbReference type="SAM" id="MobiDB-lite"/>
    </source>
</evidence>
<keyword evidence="4" id="KW-1185">Reference proteome</keyword>
<keyword evidence="2" id="KW-0472">Membrane</keyword>
<organism evidence="3 4">
    <name type="scientific">Podospora didyma</name>
    <dbReference type="NCBI Taxonomy" id="330526"/>
    <lineage>
        <taxon>Eukaryota</taxon>
        <taxon>Fungi</taxon>
        <taxon>Dikarya</taxon>
        <taxon>Ascomycota</taxon>
        <taxon>Pezizomycotina</taxon>
        <taxon>Sordariomycetes</taxon>
        <taxon>Sordariomycetidae</taxon>
        <taxon>Sordariales</taxon>
        <taxon>Podosporaceae</taxon>
        <taxon>Podospora</taxon>
    </lineage>
</organism>
<gene>
    <name evidence="3" type="ORF">B0H63DRAFT_277358</name>
</gene>
<feature type="transmembrane region" description="Helical" evidence="2">
    <location>
        <begin position="81"/>
        <end position="103"/>
    </location>
</feature>
<dbReference type="Proteomes" id="UP001285441">
    <property type="component" value="Unassembled WGS sequence"/>
</dbReference>
<dbReference type="EMBL" id="JAULSW010000007">
    <property type="protein sequence ID" value="KAK3375368.1"/>
    <property type="molecule type" value="Genomic_DNA"/>
</dbReference>
<evidence type="ECO:0000256" key="2">
    <source>
        <dbReference type="SAM" id="Phobius"/>
    </source>
</evidence>
<reference evidence="3" key="1">
    <citation type="journal article" date="2023" name="Mol. Phylogenet. Evol.">
        <title>Genome-scale phylogeny and comparative genomics of the fungal order Sordariales.</title>
        <authorList>
            <person name="Hensen N."/>
            <person name="Bonometti L."/>
            <person name="Westerberg I."/>
            <person name="Brannstrom I.O."/>
            <person name="Guillou S."/>
            <person name="Cros-Aarteil S."/>
            <person name="Calhoun S."/>
            <person name="Haridas S."/>
            <person name="Kuo A."/>
            <person name="Mondo S."/>
            <person name="Pangilinan J."/>
            <person name="Riley R."/>
            <person name="LaButti K."/>
            <person name="Andreopoulos B."/>
            <person name="Lipzen A."/>
            <person name="Chen C."/>
            <person name="Yan M."/>
            <person name="Daum C."/>
            <person name="Ng V."/>
            <person name="Clum A."/>
            <person name="Steindorff A."/>
            <person name="Ohm R.A."/>
            <person name="Martin F."/>
            <person name="Silar P."/>
            <person name="Natvig D.O."/>
            <person name="Lalanne C."/>
            <person name="Gautier V."/>
            <person name="Ament-Velasquez S.L."/>
            <person name="Kruys A."/>
            <person name="Hutchinson M.I."/>
            <person name="Powell A.J."/>
            <person name="Barry K."/>
            <person name="Miller A.N."/>
            <person name="Grigoriev I.V."/>
            <person name="Debuchy R."/>
            <person name="Gladieux P."/>
            <person name="Hiltunen Thoren M."/>
            <person name="Johannesson H."/>
        </authorList>
    </citation>
    <scope>NUCLEOTIDE SEQUENCE</scope>
    <source>
        <strain evidence="3">CBS 232.78</strain>
    </source>
</reference>
<comment type="caution">
    <text evidence="3">The sequence shown here is derived from an EMBL/GenBank/DDBJ whole genome shotgun (WGS) entry which is preliminary data.</text>
</comment>
<sequence>MSIVLRYSHQYRPTAHKASRPHQIHNRLPPRITLVYPRTDHLAYGQLLQESLAQGKVESSSHQTRANDPTIDDMEASRLEIALLALGIFVLVVQMCVLVWVAVKRRHQISGQAPRLHGRASQPCLWKEAFDEPPSHELLLGRPSTTSEKTSLVERVRRTSEHITAEVQQQLVDLGRKIAANGNPTYRTGSPPPRDVEVGMTTGAEEKPLGIRRSLSGIKSRAESLVEPIFLGGLDRPRWGFRRHSSWVPSELQPPRRKSYNIETIGPESLV</sequence>
<name>A0AAE0KEK5_9PEZI</name>
<accession>A0AAE0KEK5</accession>
<keyword evidence="2" id="KW-0812">Transmembrane</keyword>
<proteinExistence type="predicted"/>
<protein>
    <submittedName>
        <fullName evidence="3">Uncharacterized protein</fullName>
    </submittedName>
</protein>
<evidence type="ECO:0000313" key="3">
    <source>
        <dbReference type="EMBL" id="KAK3375368.1"/>
    </source>
</evidence>